<keyword evidence="3" id="KW-1185">Reference proteome</keyword>
<evidence type="ECO:0000313" key="3">
    <source>
        <dbReference type="Proteomes" id="UP000615760"/>
    </source>
</evidence>
<evidence type="ECO:0000256" key="1">
    <source>
        <dbReference type="SAM" id="SignalP"/>
    </source>
</evidence>
<reference evidence="3" key="1">
    <citation type="journal article" date="2019" name="Int. J. Syst. Evol. Microbiol.">
        <title>The Global Catalogue of Microorganisms (GCM) 10K type strain sequencing project: providing services to taxonomists for standard genome sequencing and annotation.</title>
        <authorList>
            <consortium name="The Broad Institute Genomics Platform"/>
            <consortium name="The Broad Institute Genome Sequencing Center for Infectious Disease"/>
            <person name="Wu L."/>
            <person name="Ma J."/>
        </authorList>
    </citation>
    <scope>NUCLEOTIDE SEQUENCE [LARGE SCALE GENOMIC DNA]</scope>
    <source>
        <strain evidence="3">CGMCC 1.15461</strain>
    </source>
</reference>
<feature type="chain" id="PRO_5045949107" evidence="1">
    <location>
        <begin position="19"/>
        <end position="226"/>
    </location>
</feature>
<comment type="caution">
    <text evidence="2">The sequence shown here is derived from an EMBL/GenBank/DDBJ whole genome shotgun (WGS) entry which is preliminary data.</text>
</comment>
<name>A0ABQ1JSX8_9FLAO</name>
<dbReference type="Proteomes" id="UP000615760">
    <property type="component" value="Unassembled WGS sequence"/>
</dbReference>
<dbReference type="Pfam" id="PF16266">
    <property type="entry name" value="DUF4919"/>
    <property type="match status" value="1"/>
</dbReference>
<proteinExistence type="predicted"/>
<gene>
    <name evidence="2" type="ORF">GCM10007424_12200</name>
</gene>
<sequence>MKNILLFFVLLFTVSGYAQTENYTPPDYDLIEKNSTDKNSELNFELLFERYKNADSTMTIEDKRHLYYGYSFSHNYSPYGSGSTEVRQKLNKILQKQEADKEDLKKIIEYTDELLSDFPFSIKLKDIRIYCFRELGMIEEARKENFQTNAIIDAMLSTGNGVEKETSIYVINVTNEYELISIFGFSFGGEQSLIEGRYDYLAIEENPYEIEGLYFDVSRSLNALKF</sequence>
<protein>
    <submittedName>
        <fullName evidence="2">DUF4919 domain-containing protein</fullName>
    </submittedName>
</protein>
<evidence type="ECO:0000313" key="2">
    <source>
        <dbReference type="EMBL" id="GGB73867.1"/>
    </source>
</evidence>
<dbReference type="EMBL" id="BMJE01000003">
    <property type="protein sequence ID" value="GGB73867.1"/>
    <property type="molecule type" value="Genomic_DNA"/>
</dbReference>
<accession>A0ABQ1JSX8</accession>
<feature type="signal peptide" evidence="1">
    <location>
        <begin position="1"/>
        <end position="18"/>
    </location>
</feature>
<organism evidence="2 3">
    <name type="scientific">Flavobacterium suaedae</name>
    <dbReference type="NCBI Taxonomy" id="1767027"/>
    <lineage>
        <taxon>Bacteria</taxon>
        <taxon>Pseudomonadati</taxon>
        <taxon>Bacteroidota</taxon>
        <taxon>Flavobacteriia</taxon>
        <taxon>Flavobacteriales</taxon>
        <taxon>Flavobacteriaceae</taxon>
        <taxon>Flavobacterium</taxon>
    </lineage>
</organism>
<keyword evidence="1" id="KW-0732">Signal</keyword>
<dbReference type="InterPro" id="IPR032578">
    <property type="entry name" value="DUF4919"/>
</dbReference>
<dbReference type="RefSeq" id="WP_188620372.1">
    <property type="nucleotide sequence ID" value="NZ_BMJE01000003.1"/>
</dbReference>